<accession>A0A0G0UL98</accession>
<evidence type="ECO:0000313" key="1">
    <source>
        <dbReference type="EMBL" id="KKR51017.1"/>
    </source>
</evidence>
<organism evidence="1 2">
    <name type="scientific">Candidatus Curtissbacteria bacterium GW2011_GWA1_40_16</name>
    <dbReference type="NCBI Taxonomy" id="1618405"/>
    <lineage>
        <taxon>Bacteria</taxon>
        <taxon>Candidatus Curtissiibacteriota</taxon>
    </lineage>
</organism>
<evidence type="ECO:0000313" key="2">
    <source>
        <dbReference type="Proteomes" id="UP000034531"/>
    </source>
</evidence>
<proteinExistence type="predicted"/>
<dbReference type="AlphaFoldDB" id="A0A0G0UL98"/>
<dbReference type="Proteomes" id="UP000034531">
    <property type="component" value="Unassembled WGS sequence"/>
</dbReference>
<protein>
    <submittedName>
        <fullName evidence="1">Uncharacterized protein</fullName>
    </submittedName>
</protein>
<sequence>MKKKKIVFVSSDKIDDFAHDLIERVFGISGAWISNESLLDDFEPLDSIPGHILIPLSEVSNQERHHYEKDLDDLIKPDSYYVWYPPVSEGEWKGLARLNRKFLLGKVENEYKISMENYPGNTPLYVWEVARFVKKRLRES</sequence>
<comment type="caution">
    <text evidence="1">The sequence shown here is derived from an EMBL/GenBank/DDBJ whole genome shotgun (WGS) entry which is preliminary data.</text>
</comment>
<dbReference type="EMBL" id="LBYI01000003">
    <property type="protein sequence ID" value="KKR51017.1"/>
    <property type="molecule type" value="Genomic_DNA"/>
</dbReference>
<gene>
    <name evidence="1" type="ORF">UT84_C0003G0012</name>
</gene>
<reference evidence="1 2" key="1">
    <citation type="journal article" date="2015" name="Nature">
        <title>rRNA introns, odd ribosomes, and small enigmatic genomes across a large radiation of phyla.</title>
        <authorList>
            <person name="Brown C.T."/>
            <person name="Hug L.A."/>
            <person name="Thomas B.C."/>
            <person name="Sharon I."/>
            <person name="Castelle C.J."/>
            <person name="Singh A."/>
            <person name="Wilkins M.J."/>
            <person name="Williams K.H."/>
            <person name="Banfield J.F."/>
        </authorList>
    </citation>
    <scope>NUCLEOTIDE SEQUENCE [LARGE SCALE GENOMIC DNA]</scope>
</reference>
<name>A0A0G0UL98_9BACT</name>